<dbReference type="SUPFAM" id="SSF58104">
    <property type="entry name" value="Methyl-accepting chemotaxis protein (MCP) signaling domain"/>
    <property type="match status" value="1"/>
</dbReference>
<dbReference type="Gene3D" id="1.10.287.950">
    <property type="entry name" value="Methyl-accepting chemotaxis protein"/>
    <property type="match status" value="1"/>
</dbReference>
<evidence type="ECO:0000259" key="8">
    <source>
        <dbReference type="PROSITE" id="PS50111"/>
    </source>
</evidence>
<organism evidence="10 11">
    <name type="scientific">Brevibacillus brevis</name>
    <name type="common">Bacillus brevis</name>
    <dbReference type="NCBI Taxonomy" id="1393"/>
    <lineage>
        <taxon>Bacteria</taxon>
        <taxon>Bacillati</taxon>
        <taxon>Bacillota</taxon>
        <taxon>Bacilli</taxon>
        <taxon>Bacillales</taxon>
        <taxon>Paenibacillaceae</taxon>
        <taxon>Brevibacillus</taxon>
    </lineage>
</organism>
<comment type="subcellular location">
    <subcellularLocation>
        <location evidence="1">Cell membrane</location>
    </subcellularLocation>
</comment>
<dbReference type="PROSITE" id="PS50111">
    <property type="entry name" value="CHEMOTAXIS_TRANSDUC_2"/>
    <property type="match status" value="1"/>
</dbReference>
<dbReference type="GO" id="GO:0007165">
    <property type="term" value="P:signal transduction"/>
    <property type="evidence" value="ECO:0007669"/>
    <property type="project" value="UniProtKB-KW"/>
</dbReference>
<evidence type="ECO:0000256" key="4">
    <source>
        <dbReference type="ARBA" id="ARBA00023224"/>
    </source>
</evidence>
<evidence type="ECO:0000256" key="3">
    <source>
        <dbReference type="ARBA" id="ARBA00023136"/>
    </source>
</evidence>
<dbReference type="InterPro" id="IPR003660">
    <property type="entry name" value="HAMP_dom"/>
</dbReference>
<dbReference type="CDD" id="cd06225">
    <property type="entry name" value="HAMP"/>
    <property type="match status" value="1"/>
</dbReference>
<keyword evidence="4 6" id="KW-0807">Transducer</keyword>
<sequence length="688" mass="77123">MKRMWMSFRTKLTLMISLFTMLVAIVLSIIDYVQFKANIISDQAIQYQLVEDHVTNAVKNVDMAYGVFEKDMETRMQQTLQVLTNNYRQNPAVGSWDYAALREQYGMDIFIIDRNIKVVHSSVKTDIGLDFSNAGAFTELLKKRIDGTEFSSDGMEVSVNTGQIKKFAYLPTFDQKYLFEVSVNLQDSALFQTFNFLAVSQGITEKYDMVKDILVFSHDGYALGRTGSDGKALRVIESHLPIFTEAYQSQEIREFHEKTEEKDLTYRLVPYKLGKDPNDLSRSRVIKIVYDNTELNQKLADNLESVVWKLVCSVAGALLLSFLLSRWITRPIDQMREIITQTAQFDLREKMAVNEQGTQDEIGLTAQSIIVMREQLREVVSKLAAVSHSVSENAQSAKQSTNKVSEQSSGTAEATGILLAHMQETMAATEEMNATLNDMETIIHSITKRTEVAAATAQDVSSRATALREHALAADKMTTELYMNVKAQTEVAITDSKESMEKINLLAEAILTISEQTNLLALNAAIEAARAGDSGRGFSVVADEIRRLATQSSEVVIDIQRIIQVARESVDNLATHSSSVLDFIDTQVSPDYDSMMETSEKYNLDAHRFYTLLAEFNASFEELNSTISSVVSVVEQVTNSMEKSAHSVEAITEQSRIIADNNQQVAAISERNVGLTQMMEEIVHRFKI</sequence>
<dbReference type="InterPro" id="IPR004089">
    <property type="entry name" value="MCPsignal_dom"/>
</dbReference>
<dbReference type="RefSeq" id="WP_048034849.1">
    <property type="nucleotide sequence ID" value="NZ_CP030117.1"/>
</dbReference>
<dbReference type="PANTHER" id="PTHR32089:SF112">
    <property type="entry name" value="LYSOZYME-LIKE PROTEIN-RELATED"/>
    <property type="match status" value="1"/>
</dbReference>
<comment type="similarity">
    <text evidence="5">Belongs to the methyl-accepting chemotaxis (MCP) protein family.</text>
</comment>
<evidence type="ECO:0000259" key="9">
    <source>
        <dbReference type="PROSITE" id="PS50885"/>
    </source>
</evidence>
<evidence type="ECO:0000256" key="2">
    <source>
        <dbReference type="ARBA" id="ARBA00022475"/>
    </source>
</evidence>
<proteinExistence type="inferred from homology"/>
<dbReference type="AlphaFoldDB" id="A0A2Z4MPA0"/>
<protein>
    <submittedName>
        <fullName evidence="10">Methyl-accepting chemotaxis protein</fullName>
    </submittedName>
</protein>
<reference evidence="10 11" key="1">
    <citation type="journal article" date="2015" name="Genome Announc.">
        <title>Draft Genome Sequence of Brevibacillus brevis DZQ7, a Plant Growth-Promoting Rhizobacterium with Broad-Spectrum Antimicrobial Activity.</title>
        <authorList>
            <person name="Hou Q."/>
            <person name="Wang C."/>
            <person name="Hou X."/>
            <person name="Xia Z."/>
            <person name="Ye J."/>
            <person name="Liu K."/>
            <person name="Liu H."/>
            <person name="Wang J."/>
            <person name="Guo H."/>
            <person name="Yu X."/>
            <person name="Yang Y."/>
            <person name="Du B."/>
            <person name="Ding Y."/>
        </authorList>
    </citation>
    <scope>NUCLEOTIDE SEQUENCE [LARGE SCALE GENOMIC DNA]</scope>
    <source>
        <strain evidence="10 11">DZQ7</strain>
    </source>
</reference>
<keyword evidence="3" id="KW-0472">Membrane</keyword>
<dbReference type="SMART" id="SM00304">
    <property type="entry name" value="HAMP"/>
    <property type="match status" value="1"/>
</dbReference>
<dbReference type="SMART" id="SM00283">
    <property type="entry name" value="MA"/>
    <property type="match status" value="1"/>
</dbReference>
<feature type="domain" description="Methyl-accepting transducer" evidence="8">
    <location>
        <begin position="400"/>
        <end position="652"/>
    </location>
</feature>
<dbReference type="Pfam" id="PF00015">
    <property type="entry name" value="MCPsignal"/>
    <property type="match status" value="1"/>
</dbReference>
<accession>A0A2Z4MPA0</accession>
<evidence type="ECO:0000313" key="11">
    <source>
        <dbReference type="Proteomes" id="UP000036061"/>
    </source>
</evidence>
<keyword evidence="2" id="KW-1003">Cell membrane</keyword>
<dbReference type="Proteomes" id="UP000036061">
    <property type="component" value="Chromosome"/>
</dbReference>
<evidence type="ECO:0000256" key="5">
    <source>
        <dbReference type="ARBA" id="ARBA00029447"/>
    </source>
</evidence>
<evidence type="ECO:0000256" key="6">
    <source>
        <dbReference type="PROSITE-ProRule" id="PRU00284"/>
    </source>
</evidence>
<evidence type="ECO:0000313" key="10">
    <source>
        <dbReference type="EMBL" id="AWX58375.1"/>
    </source>
</evidence>
<evidence type="ECO:0000256" key="1">
    <source>
        <dbReference type="ARBA" id="ARBA00004236"/>
    </source>
</evidence>
<dbReference type="EMBL" id="CP030117">
    <property type="protein sequence ID" value="AWX58375.1"/>
    <property type="molecule type" value="Genomic_DNA"/>
</dbReference>
<dbReference type="Gene3D" id="6.10.340.10">
    <property type="match status" value="1"/>
</dbReference>
<dbReference type="PANTHER" id="PTHR32089">
    <property type="entry name" value="METHYL-ACCEPTING CHEMOTAXIS PROTEIN MCPB"/>
    <property type="match status" value="1"/>
</dbReference>
<name>A0A2Z4MPA0_BREBE</name>
<feature type="domain" description="HAMP" evidence="9">
    <location>
        <begin position="326"/>
        <end position="381"/>
    </location>
</feature>
<dbReference type="Pfam" id="PF00672">
    <property type="entry name" value="HAMP"/>
    <property type="match status" value="1"/>
</dbReference>
<feature type="region of interest" description="Disordered" evidence="7">
    <location>
        <begin position="391"/>
        <end position="410"/>
    </location>
</feature>
<dbReference type="PROSITE" id="PS50885">
    <property type="entry name" value="HAMP"/>
    <property type="match status" value="1"/>
</dbReference>
<evidence type="ECO:0000256" key="7">
    <source>
        <dbReference type="SAM" id="MobiDB-lite"/>
    </source>
</evidence>
<dbReference type="GO" id="GO:0005886">
    <property type="term" value="C:plasma membrane"/>
    <property type="evidence" value="ECO:0007669"/>
    <property type="project" value="UniProtKB-SubCell"/>
</dbReference>
<gene>
    <name evidence="10" type="ORF">AB432_026520</name>
</gene>